<organism evidence="1 2">
    <name type="scientific">Dokdonella ginsengisoli</name>
    <dbReference type="NCBI Taxonomy" id="363846"/>
    <lineage>
        <taxon>Bacteria</taxon>
        <taxon>Pseudomonadati</taxon>
        <taxon>Pseudomonadota</taxon>
        <taxon>Gammaproteobacteria</taxon>
        <taxon>Lysobacterales</taxon>
        <taxon>Rhodanobacteraceae</taxon>
        <taxon>Dokdonella</taxon>
    </lineage>
</organism>
<dbReference type="Pfam" id="PF03966">
    <property type="entry name" value="Trm112p"/>
    <property type="match status" value="1"/>
</dbReference>
<dbReference type="Proteomes" id="UP001595886">
    <property type="component" value="Unassembled WGS sequence"/>
</dbReference>
<reference evidence="2" key="1">
    <citation type="journal article" date="2019" name="Int. J. Syst. Evol. Microbiol.">
        <title>The Global Catalogue of Microorganisms (GCM) 10K type strain sequencing project: providing services to taxonomists for standard genome sequencing and annotation.</title>
        <authorList>
            <consortium name="The Broad Institute Genomics Platform"/>
            <consortium name="The Broad Institute Genome Sequencing Center for Infectious Disease"/>
            <person name="Wu L."/>
            <person name="Ma J."/>
        </authorList>
    </citation>
    <scope>NUCLEOTIDE SEQUENCE [LARGE SCALE GENOMIC DNA]</scope>
    <source>
        <strain evidence="2">CCUG 30340</strain>
    </source>
</reference>
<name>A0ABV9R199_9GAMM</name>
<keyword evidence="2" id="KW-1185">Reference proteome</keyword>
<gene>
    <name evidence="1" type="ORF">ACFO6Q_19300</name>
</gene>
<accession>A0ABV9R199</accession>
<sequence length="89" mass="9626">MDKRLLDILCCPLTKAPLRALSEAELTALNQTITAGDVQTHAGARVTQAFAAGLITRDGRTIYRVEDEIPVMLADESIATTQLADFPRA</sequence>
<evidence type="ECO:0000313" key="1">
    <source>
        <dbReference type="EMBL" id="MFC4822474.1"/>
    </source>
</evidence>
<comment type="caution">
    <text evidence="1">The sequence shown here is derived from an EMBL/GenBank/DDBJ whole genome shotgun (WGS) entry which is preliminary data.</text>
</comment>
<dbReference type="Gene3D" id="2.20.25.10">
    <property type="match status" value="1"/>
</dbReference>
<dbReference type="SUPFAM" id="SSF158997">
    <property type="entry name" value="Trm112p-like"/>
    <property type="match status" value="1"/>
</dbReference>
<dbReference type="EMBL" id="JBHSHD010000017">
    <property type="protein sequence ID" value="MFC4822474.1"/>
    <property type="molecule type" value="Genomic_DNA"/>
</dbReference>
<evidence type="ECO:0000313" key="2">
    <source>
        <dbReference type="Proteomes" id="UP001595886"/>
    </source>
</evidence>
<dbReference type="RefSeq" id="WP_380022788.1">
    <property type="nucleotide sequence ID" value="NZ_JBHSHD010000017.1"/>
</dbReference>
<proteinExistence type="predicted"/>
<protein>
    <submittedName>
        <fullName evidence="1">Trm112 family protein</fullName>
    </submittedName>
</protein>
<dbReference type="InterPro" id="IPR005651">
    <property type="entry name" value="Trm112-like"/>
</dbReference>